<keyword evidence="2" id="KW-1185">Reference proteome</keyword>
<name>A0ABS9K135_9RHOO</name>
<evidence type="ECO:0000313" key="1">
    <source>
        <dbReference type="EMBL" id="MCG2576868.1"/>
    </source>
</evidence>
<accession>A0ABS9K135</accession>
<reference evidence="1" key="1">
    <citation type="submission" date="2022-01" db="EMBL/GenBank/DDBJ databases">
        <authorList>
            <person name="Jo J.-H."/>
            <person name="Im W.-T."/>
        </authorList>
    </citation>
    <scope>NUCLEOTIDE SEQUENCE</scope>
    <source>
        <strain evidence="1">XY25</strain>
    </source>
</reference>
<evidence type="ECO:0000313" key="2">
    <source>
        <dbReference type="Proteomes" id="UP001165384"/>
    </source>
</evidence>
<protein>
    <submittedName>
        <fullName evidence="1">Uncharacterized protein</fullName>
    </submittedName>
</protein>
<dbReference type="Proteomes" id="UP001165384">
    <property type="component" value="Unassembled WGS sequence"/>
</dbReference>
<gene>
    <name evidence="1" type="ORF">LZ012_07660</name>
</gene>
<comment type="caution">
    <text evidence="1">The sequence shown here is derived from an EMBL/GenBank/DDBJ whole genome shotgun (WGS) entry which is preliminary data.</text>
</comment>
<sequence length="99" mass="11148">MRAQFRQERLVGGIVAGKTPYQKSSQAIFLGTKPCFSVYSLHRGLWLHQPEKIPADVLGKEILPELVTIHQACANYLSDKAIKLISHLLEGRPWQTLPI</sequence>
<dbReference type="RefSeq" id="WP_275709660.1">
    <property type="nucleotide sequence ID" value="NZ_JAKLTN010000001.1"/>
</dbReference>
<proteinExistence type="predicted"/>
<dbReference type="EMBL" id="JAKLTN010000001">
    <property type="protein sequence ID" value="MCG2576868.1"/>
    <property type="molecule type" value="Genomic_DNA"/>
</dbReference>
<organism evidence="1 2">
    <name type="scientific">Dechloromonas hankyongensis</name>
    <dbReference type="NCBI Taxonomy" id="2908002"/>
    <lineage>
        <taxon>Bacteria</taxon>
        <taxon>Pseudomonadati</taxon>
        <taxon>Pseudomonadota</taxon>
        <taxon>Betaproteobacteria</taxon>
        <taxon>Rhodocyclales</taxon>
        <taxon>Azonexaceae</taxon>
        <taxon>Dechloromonas</taxon>
    </lineage>
</organism>